<dbReference type="PROSITE" id="PS51186">
    <property type="entry name" value="GNAT"/>
    <property type="match status" value="1"/>
</dbReference>
<dbReference type="InterPro" id="IPR016181">
    <property type="entry name" value="Acyl_CoA_acyltransferase"/>
</dbReference>
<evidence type="ECO:0000256" key="4">
    <source>
        <dbReference type="ARBA" id="ARBA00017935"/>
    </source>
</evidence>
<dbReference type="Pfam" id="PF00583">
    <property type="entry name" value="Acetyltransf_1"/>
    <property type="match status" value="1"/>
</dbReference>
<evidence type="ECO:0000256" key="6">
    <source>
        <dbReference type="ARBA" id="ARBA00023315"/>
    </source>
</evidence>
<protein>
    <recommendedName>
        <fullName evidence="4 8">L-2,4-diaminobutyric acid acetyltransferase</fullName>
        <shortName evidence="8">DABA acetyltransferase</shortName>
        <ecNumber evidence="3 8">2.3.1.178</ecNumber>
    </recommendedName>
</protein>
<evidence type="ECO:0000313" key="10">
    <source>
        <dbReference type="EMBL" id="PSV10251.1"/>
    </source>
</evidence>
<comment type="catalytic activity">
    <reaction evidence="7 8">
        <text>L-2,4-diaminobutanoate + acetyl-CoA = (2S)-4-acetamido-2-aminobutanoate + CoA + H(+)</text>
        <dbReference type="Rhea" id="RHEA:16901"/>
        <dbReference type="ChEBI" id="CHEBI:15378"/>
        <dbReference type="ChEBI" id="CHEBI:57287"/>
        <dbReference type="ChEBI" id="CHEBI:57288"/>
        <dbReference type="ChEBI" id="CHEBI:58761"/>
        <dbReference type="ChEBI" id="CHEBI:58929"/>
        <dbReference type="EC" id="2.3.1.178"/>
    </reaction>
</comment>
<dbReference type="SUPFAM" id="SSF55729">
    <property type="entry name" value="Acyl-CoA N-acyltransferases (Nat)"/>
    <property type="match status" value="1"/>
</dbReference>
<dbReference type="AlphaFoldDB" id="A0A2T3KU81"/>
<organism evidence="10 11">
    <name type="scientific">Photobacterium leiognathi subsp. mandapamensis</name>
    <name type="common">Photobacterium mandapamensis</name>
    <dbReference type="NCBI Taxonomy" id="48408"/>
    <lineage>
        <taxon>Bacteria</taxon>
        <taxon>Pseudomonadati</taxon>
        <taxon>Pseudomonadota</taxon>
        <taxon>Gammaproteobacteria</taxon>
        <taxon>Vibrionales</taxon>
        <taxon>Vibrionaceae</taxon>
        <taxon>Photobacterium</taxon>
    </lineage>
</organism>
<evidence type="ECO:0000313" key="11">
    <source>
        <dbReference type="Proteomes" id="UP000240530"/>
    </source>
</evidence>
<dbReference type="InterPro" id="IPR012772">
    <property type="entry name" value="Ectoine_EctA"/>
</dbReference>
<dbReference type="NCBIfam" id="TIGR02406">
    <property type="entry name" value="ectoine_EctA"/>
    <property type="match status" value="1"/>
</dbReference>
<name>A0A2T3KU81_PHOLD</name>
<accession>A0A2T3KU81</accession>
<dbReference type="Gene3D" id="3.40.630.30">
    <property type="match status" value="1"/>
</dbReference>
<evidence type="ECO:0000256" key="7">
    <source>
        <dbReference type="ARBA" id="ARBA00048924"/>
    </source>
</evidence>
<comment type="similarity">
    <text evidence="2 8">Belongs to the acetyltransferase family. EctA subfamily.</text>
</comment>
<proteinExistence type="inferred from homology"/>
<evidence type="ECO:0000256" key="3">
    <source>
        <dbReference type="ARBA" id="ARBA00012355"/>
    </source>
</evidence>
<feature type="domain" description="N-acetyltransferase" evidence="9">
    <location>
        <begin position="21"/>
        <end position="177"/>
    </location>
</feature>
<reference evidence="10 11" key="1">
    <citation type="submission" date="2018-03" db="EMBL/GenBank/DDBJ databases">
        <title>Whole genome sequencing of Histamine producing bacteria.</title>
        <authorList>
            <person name="Butler K."/>
        </authorList>
    </citation>
    <scope>NUCLEOTIDE SEQUENCE [LARGE SCALE GENOMIC DNA]</scope>
    <source>
        <strain evidence="10 11">Res.4.1</strain>
    </source>
</reference>
<dbReference type="Proteomes" id="UP000240530">
    <property type="component" value="Unassembled WGS sequence"/>
</dbReference>
<dbReference type="InterPro" id="IPR000182">
    <property type="entry name" value="GNAT_dom"/>
</dbReference>
<dbReference type="CDD" id="cd04301">
    <property type="entry name" value="NAT_SF"/>
    <property type="match status" value="1"/>
</dbReference>
<dbReference type="EC" id="2.3.1.178" evidence="3 8"/>
<evidence type="ECO:0000256" key="5">
    <source>
        <dbReference type="ARBA" id="ARBA00022679"/>
    </source>
</evidence>
<evidence type="ECO:0000256" key="8">
    <source>
        <dbReference type="RuleBase" id="RU365045"/>
    </source>
</evidence>
<comment type="caution">
    <text evidence="10">The sequence shown here is derived from an EMBL/GenBank/DDBJ whole genome shotgun (WGS) entry which is preliminary data.</text>
</comment>
<dbReference type="GO" id="GO:0033816">
    <property type="term" value="F:diaminobutyrate acetyltransferase activity"/>
    <property type="evidence" value="ECO:0007669"/>
    <property type="project" value="UniProtKB-EC"/>
</dbReference>
<dbReference type="UniPathway" id="UPA00067">
    <property type="reaction ID" value="UER00122"/>
</dbReference>
<gene>
    <name evidence="8 10" type="primary">ectA</name>
    <name evidence="10" type="ORF">C0W93_12395</name>
</gene>
<dbReference type="GO" id="GO:0019491">
    <property type="term" value="P:ectoine biosynthetic process"/>
    <property type="evidence" value="ECO:0007669"/>
    <property type="project" value="UniProtKB-UniPathway"/>
</dbReference>
<dbReference type="RefSeq" id="WP_008988621.1">
    <property type="nucleotide sequence ID" value="NZ_CP131573.1"/>
</dbReference>
<sequence>MDISTPSVNASEIGEDIKQTWTFLQPTAKDGDEIFNLIADCPPLDTNSSYCNFLQSTHFHKTCVIARCNGQIAGFISGYKKPDEPSTLFVWQVAVSHQYRGHGLAFNMLQELITRDELHPITAIETTITEDNRASWALFRKLDARHGEHGEVSTFLDEDIHFKGKHDTEFLYRIPLTHTQQKGK</sequence>
<evidence type="ECO:0000259" key="9">
    <source>
        <dbReference type="PROSITE" id="PS51186"/>
    </source>
</evidence>
<evidence type="ECO:0000256" key="1">
    <source>
        <dbReference type="ARBA" id="ARBA00004978"/>
    </source>
</evidence>
<comment type="pathway">
    <text evidence="1 8">Amine and polyamine biosynthesis; ectoine biosynthesis; L-ectoine from L-aspartate 4-semialdehyde: step 2/3.</text>
</comment>
<dbReference type="EMBL" id="PYNS01000013">
    <property type="protein sequence ID" value="PSV10251.1"/>
    <property type="molecule type" value="Genomic_DNA"/>
</dbReference>
<evidence type="ECO:0000256" key="2">
    <source>
        <dbReference type="ARBA" id="ARBA00010712"/>
    </source>
</evidence>
<comment type="function">
    <text evidence="8">Catalyzes the acetylation of L-2,4-diaminobutyrate (DABA) to gamma-N-acetyl-alpha,gamma-diaminobutyric acid (ADABA) with acetyl coenzyme A.</text>
</comment>
<keyword evidence="5 8" id="KW-0808">Transferase</keyword>
<keyword evidence="6 8" id="KW-0012">Acyltransferase</keyword>